<keyword evidence="2" id="KW-1185">Reference proteome</keyword>
<evidence type="ECO:0000313" key="2">
    <source>
        <dbReference type="Proteomes" id="UP000515819"/>
    </source>
</evidence>
<dbReference type="RefSeq" id="WP_249320898.1">
    <property type="nucleotide sequence ID" value="NZ_CP060632.1"/>
</dbReference>
<organism evidence="1 2">
    <name type="scientific">Wujia chipingensis</name>
    <dbReference type="NCBI Taxonomy" id="2763670"/>
    <lineage>
        <taxon>Bacteria</taxon>
        <taxon>Bacillati</taxon>
        <taxon>Bacillota</taxon>
        <taxon>Clostridia</taxon>
        <taxon>Lachnospirales</taxon>
        <taxon>Lachnospiraceae</taxon>
        <taxon>Wujia</taxon>
    </lineage>
</organism>
<protein>
    <submittedName>
        <fullName evidence="1">Uncharacterized protein</fullName>
    </submittedName>
</protein>
<accession>A0A7G9FJE0</accession>
<dbReference type="KEGG" id="wcp:H9Q76_07865"/>
<proteinExistence type="predicted"/>
<reference evidence="1 2" key="1">
    <citation type="submission" date="2020-08" db="EMBL/GenBank/DDBJ databases">
        <authorList>
            <person name="Liu C."/>
            <person name="Sun Q."/>
        </authorList>
    </citation>
    <scope>NUCLEOTIDE SEQUENCE [LARGE SCALE GENOMIC DNA]</scope>
    <source>
        <strain evidence="1 2">NSJ-4</strain>
    </source>
</reference>
<dbReference type="Proteomes" id="UP000515819">
    <property type="component" value="Chromosome"/>
</dbReference>
<gene>
    <name evidence="1" type="ORF">H9Q76_07865</name>
</gene>
<sequence length="375" mass="42644">MKKFKKVLYVIISVVIFAGAIAAALDFMGVINLKNHDQTEDETLYSELWHIVFKGYAFSVKPAGIAIIHESGCLNIRSTDEYLVQIDVEDDSADDFWNDRDGRVQHMKESGYTMEQYPEKIRVDDREYIRYIVSMKEERGAEYDSSYFCVLISDAGDDKRFLTVVRFDGTDIAAMDTASRNDMYEKAIDEAACVTSSAVPTDETNDMAGSYWQADGYSGTFSSDVVKEEYTDAELVDSIANEDIYVSYEIPENFILLRDDQTGKSYYSEADKSQVIVSVIPYTWKSAADMAEDSNSAGISKVTAEGQYEEKGKIYYYYAYSILRIRNGTRKTSYYFNAYTDLEDGNIYSINGFADDSPEIMNPKTYTRFMSITEE</sequence>
<dbReference type="EMBL" id="CP060632">
    <property type="protein sequence ID" value="QNL98671.1"/>
    <property type="molecule type" value="Genomic_DNA"/>
</dbReference>
<evidence type="ECO:0000313" key="1">
    <source>
        <dbReference type="EMBL" id="QNL98671.1"/>
    </source>
</evidence>
<name>A0A7G9FJE0_9FIRM</name>
<dbReference type="AlphaFoldDB" id="A0A7G9FJE0"/>